<protein>
    <submittedName>
        <fullName evidence="3">Alpha/beta hydrolase</fullName>
    </submittedName>
</protein>
<dbReference type="PRINTS" id="PR00111">
    <property type="entry name" value="ABHYDROLASE"/>
</dbReference>
<accession>A0ABZ1YHA9</accession>
<sequence length="281" mass="29982">MSHATAQSTSFTLRGAVGALAAWESVPPHDIEMRGTVLLVPGFTGSKEDFEAMLPILSAAGFRCVAYDQRGQWQSDGPDETSGYTMADFADDLILVADQISDDTPIHLVGHSFGGYVARAALAAHPDGFRSLALLASGPSSTSDINFAPPQLVAQLIESGGQRALWEQMSQAMAALVPPAELEFLRNRIFTTKKANLIGVMRAMEGPTDCTAALRATGLPILIAYGNSGDLWPPSVHERYAEELGARTAVYDGVGHLPNGERPARLCADLITFWTGIDPAR</sequence>
<organism evidence="3 4">
    <name type="scientific">Nocardia vinacea</name>
    <dbReference type="NCBI Taxonomy" id="96468"/>
    <lineage>
        <taxon>Bacteria</taxon>
        <taxon>Bacillati</taxon>
        <taxon>Actinomycetota</taxon>
        <taxon>Actinomycetes</taxon>
        <taxon>Mycobacteriales</taxon>
        <taxon>Nocardiaceae</taxon>
        <taxon>Nocardia</taxon>
    </lineage>
</organism>
<evidence type="ECO:0000313" key="3">
    <source>
        <dbReference type="EMBL" id="WUV42612.1"/>
    </source>
</evidence>
<evidence type="ECO:0000256" key="1">
    <source>
        <dbReference type="ARBA" id="ARBA00022801"/>
    </source>
</evidence>
<dbReference type="InterPro" id="IPR050266">
    <property type="entry name" value="AB_hydrolase_sf"/>
</dbReference>
<evidence type="ECO:0000259" key="2">
    <source>
        <dbReference type="Pfam" id="PF00561"/>
    </source>
</evidence>
<dbReference type="SUPFAM" id="SSF53474">
    <property type="entry name" value="alpha/beta-Hydrolases"/>
    <property type="match status" value="1"/>
</dbReference>
<dbReference type="RefSeq" id="WP_327095901.1">
    <property type="nucleotide sequence ID" value="NZ_CP109149.1"/>
</dbReference>
<keyword evidence="1 3" id="KW-0378">Hydrolase</keyword>
<feature type="domain" description="AB hydrolase-1" evidence="2">
    <location>
        <begin position="36"/>
        <end position="155"/>
    </location>
</feature>
<gene>
    <name evidence="3" type="ORF">OG563_25490</name>
</gene>
<dbReference type="Pfam" id="PF00561">
    <property type="entry name" value="Abhydrolase_1"/>
    <property type="match status" value="1"/>
</dbReference>
<dbReference type="InterPro" id="IPR000073">
    <property type="entry name" value="AB_hydrolase_1"/>
</dbReference>
<dbReference type="Proteomes" id="UP001432062">
    <property type="component" value="Chromosome"/>
</dbReference>
<name>A0ABZ1YHA9_9NOCA</name>
<dbReference type="PANTHER" id="PTHR43798">
    <property type="entry name" value="MONOACYLGLYCEROL LIPASE"/>
    <property type="match status" value="1"/>
</dbReference>
<keyword evidence="4" id="KW-1185">Reference proteome</keyword>
<dbReference type="InterPro" id="IPR029058">
    <property type="entry name" value="AB_hydrolase_fold"/>
</dbReference>
<evidence type="ECO:0000313" key="4">
    <source>
        <dbReference type="Proteomes" id="UP001432062"/>
    </source>
</evidence>
<dbReference type="Gene3D" id="3.40.50.1820">
    <property type="entry name" value="alpha/beta hydrolase"/>
    <property type="match status" value="1"/>
</dbReference>
<dbReference type="PANTHER" id="PTHR43798:SF31">
    <property type="entry name" value="AB HYDROLASE SUPERFAMILY PROTEIN YCLE"/>
    <property type="match status" value="1"/>
</dbReference>
<dbReference type="GO" id="GO:0016787">
    <property type="term" value="F:hydrolase activity"/>
    <property type="evidence" value="ECO:0007669"/>
    <property type="project" value="UniProtKB-KW"/>
</dbReference>
<proteinExistence type="predicted"/>
<dbReference type="EMBL" id="CP109441">
    <property type="protein sequence ID" value="WUV42612.1"/>
    <property type="molecule type" value="Genomic_DNA"/>
</dbReference>
<reference evidence="3" key="1">
    <citation type="submission" date="2022-10" db="EMBL/GenBank/DDBJ databases">
        <title>The complete genomes of actinobacterial strains from the NBC collection.</title>
        <authorList>
            <person name="Joergensen T.S."/>
            <person name="Alvarez Arevalo M."/>
            <person name="Sterndorff E.B."/>
            <person name="Faurdal D."/>
            <person name="Vuksanovic O."/>
            <person name="Mourched A.-S."/>
            <person name="Charusanti P."/>
            <person name="Shaw S."/>
            <person name="Blin K."/>
            <person name="Weber T."/>
        </authorList>
    </citation>
    <scope>NUCLEOTIDE SEQUENCE</scope>
    <source>
        <strain evidence="3">NBC_01482</strain>
    </source>
</reference>